<name>A0A931J071_9BURK</name>
<feature type="signal peptide" evidence="2">
    <location>
        <begin position="1"/>
        <end position="40"/>
    </location>
</feature>
<keyword evidence="2" id="KW-0732">Signal</keyword>
<sequence>MQHPVSSSTQCSGSRQASKRLPLLALLGAIGFGALSPAQAQEGNPSPTAGSSYSQDANRRADQAKYAPIEYANASKPGPKLIVLPGEIKASNASFTQKVTPTNIADFAEIELTRANFVVLERSDLGPLLREVELAYQMGDPQQSARLFQKGKLSATKWLLKFDVLKAEPVASSGGGISGGTAARLLSIFGRTQAAHAGAVVADSVRTDEQVQVWLVGLRYKILDANTSEQVANGYIEDKLETGRTSTSVAGISSNAAGGLGLDSLVQRLVQRSVAEIDARYK</sequence>
<accession>A0A931J071</accession>
<feature type="region of interest" description="Disordered" evidence="1">
    <location>
        <begin position="38"/>
        <end position="59"/>
    </location>
</feature>
<dbReference type="EMBL" id="JAEDAL010000007">
    <property type="protein sequence ID" value="MBH9553783.1"/>
    <property type="molecule type" value="Genomic_DNA"/>
</dbReference>
<evidence type="ECO:0000313" key="3">
    <source>
        <dbReference type="EMBL" id="MBH9553783.1"/>
    </source>
</evidence>
<evidence type="ECO:0008006" key="5">
    <source>
        <dbReference type="Google" id="ProtNLM"/>
    </source>
</evidence>
<keyword evidence="4" id="KW-1185">Reference proteome</keyword>
<protein>
    <recommendedName>
        <fullName evidence="5">Lipoprotein</fullName>
    </recommendedName>
</protein>
<organism evidence="3 4">
    <name type="scientific">Inhella gelatinilytica</name>
    <dbReference type="NCBI Taxonomy" id="2795030"/>
    <lineage>
        <taxon>Bacteria</taxon>
        <taxon>Pseudomonadati</taxon>
        <taxon>Pseudomonadota</taxon>
        <taxon>Betaproteobacteria</taxon>
        <taxon>Burkholderiales</taxon>
        <taxon>Sphaerotilaceae</taxon>
        <taxon>Inhella</taxon>
    </lineage>
</organism>
<dbReference type="Pfam" id="PF03783">
    <property type="entry name" value="CsgG"/>
    <property type="match status" value="1"/>
</dbReference>
<feature type="compositionally biased region" description="Polar residues" evidence="1">
    <location>
        <begin position="38"/>
        <end position="56"/>
    </location>
</feature>
<dbReference type="Proteomes" id="UP000620139">
    <property type="component" value="Unassembled WGS sequence"/>
</dbReference>
<evidence type="ECO:0000313" key="4">
    <source>
        <dbReference type="Proteomes" id="UP000620139"/>
    </source>
</evidence>
<comment type="caution">
    <text evidence="3">The sequence shown here is derived from an EMBL/GenBank/DDBJ whole genome shotgun (WGS) entry which is preliminary data.</text>
</comment>
<dbReference type="RefSeq" id="WP_198101405.1">
    <property type="nucleotide sequence ID" value="NZ_JAEDAL010000007.1"/>
</dbReference>
<dbReference type="AlphaFoldDB" id="A0A931J071"/>
<dbReference type="InterPro" id="IPR005534">
    <property type="entry name" value="Curli_assmbl/transp-comp_CsgG"/>
</dbReference>
<gene>
    <name evidence="3" type="ORF">I7X43_13105</name>
</gene>
<evidence type="ECO:0000256" key="1">
    <source>
        <dbReference type="SAM" id="MobiDB-lite"/>
    </source>
</evidence>
<evidence type="ECO:0000256" key="2">
    <source>
        <dbReference type="SAM" id="SignalP"/>
    </source>
</evidence>
<feature type="chain" id="PRO_5037367136" description="Lipoprotein" evidence="2">
    <location>
        <begin position="41"/>
        <end position="282"/>
    </location>
</feature>
<dbReference type="GO" id="GO:0030288">
    <property type="term" value="C:outer membrane-bounded periplasmic space"/>
    <property type="evidence" value="ECO:0007669"/>
    <property type="project" value="InterPro"/>
</dbReference>
<proteinExistence type="predicted"/>
<reference evidence="3" key="1">
    <citation type="submission" date="2020-12" db="EMBL/GenBank/DDBJ databases">
        <title>The genome sequence of Inhella sp. 4Y17.</title>
        <authorList>
            <person name="Liu Y."/>
        </authorList>
    </citation>
    <scope>NUCLEOTIDE SEQUENCE</scope>
    <source>
        <strain evidence="3">4Y10</strain>
    </source>
</reference>